<name>A0A1F2PIB2_9FIRM</name>
<evidence type="ECO:0000313" key="1">
    <source>
        <dbReference type="EMBL" id="OFV71060.1"/>
    </source>
</evidence>
<dbReference type="RefSeq" id="WP_070370948.1">
    <property type="nucleotide sequence ID" value="NZ_JBCFAW010000002.1"/>
</dbReference>
<proteinExistence type="predicted"/>
<gene>
    <name evidence="1" type="ORF">ACWI_16460</name>
</gene>
<dbReference type="SUPFAM" id="SSF56507">
    <property type="entry name" value="Methionine synthase activation domain-like"/>
    <property type="match status" value="1"/>
</dbReference>
<dbReference type="OrthoDB" id="2034596at2"/>
<evidence type="ECO:0000313" key="2">
    <source>
        <dbReference type="Proteomes" id="UP000176244"/>
    </source>
</evidence>
<dbReference type="Proteomes" id="UP000176244">
    <property type="component" value="Unassembled WGS sequence"/>
</dbReference>
<accession>A0A1F2PIB2</accession>
<comment type="caution">
    <text evidence="1">The sequence shown here is derived from an EMBL/GenBank/DDBJ whole genome shotgun (WGS) entry which is preliminary data.</text>
</comment>
<reference evidence="1 2" key="1">
    <citation type="submission" date="2015-09" db="EMBL/GenBank/DDBJ databases">
        <title>Genome sequence of Acetobacterium wieringae DSM 1911.</title>
        <authorList>
            <person name="Poehlein A."/>
            <person name="Bengelsdorf F.R."/>
            <person name="Schiel-Bengelsdorf B."/>
            <person name="Duerre P."/>
            <person name="Daniel R."/>
        </authorList>
    </citation>
    <scope>NUCLEOTIDE SEQUENCE [LARGE SCALE GENOMIC DNA]</scope>
    <source>
        <strain evidence="1 2">DSM 1911</strain>
    </source>
</reference>
<dbReference type="InterPro" id="IPR037010">
    <property type="entry name" value="VitB12-dep_Met_synth_activ_sf"/>
</dbReference>
<organism evidence="1 2">
    <name type="scientific">Acetobacterium wieringae</name>
    <dbReference type="NCBI Taxonomy" id="52694"/>
    <lineage>
        <taxon>Bacteria</taxon>
        <taxon>Bacillati</taxon>
        <taxon>Bacillota</taxon>
        <taxon>Clostridia</taxon>
        <taxon>Eubacteriales</taxon>
        <taxon>Eubacteriaceae</taxon>
        <taxon>Acetobacterium</taxon>
    </lineage>
</organism>
<dbReference type="GO" id="GO:0008705">
    <property type="term" value="F:methionine synthase activity"/>
    <property type="evidence" value="ECO:0007669"/>
    <property type="project" value="InterPro"/>
</dbReference>
<dbReference type="STRING" id="52694.ACWI_16460"/>
<sequence>MNDYLDFEIEIDRQKIFNRLDLYEGAAQYDYYLNSYEELLPEFKMLVRPEGYYQLKTNILGKDFHQDFDSPTHVVFCLITLGDAVSKRSTELFCENDSFKGLLLDAMANQLLFDSSERFYERIRDDVHQKRGYGLTRRYSPGDEGICLSYQKEILDNLDEIMKQKIEITKKYMYKPSKTLGYVYGADQTLECSINDHDCRQCQQKTCRFRKRIN</sequence>
<dbReference type="Gene3D" id="3.40.109.40">
    <property type="match status" value="1"/>
</dbReference>
<protein>
    <submittedName>
        <fullName evidence="1">Vitamin B12 dependent methionine synthase, activation domain</fullName>
    </submittedName>
</protein>
<dbReference type="EMBL" id="LKEU01000027">
    <property type="protein sequence ID" value="OFV71060.1"/>
    <property type="molecule type" value="Genomic_DNA"/>
</dbReference>
<dbReference type="AlphaFoldDB" id="A0A1F2PIB2"/>